<proteinExistence type="predicted"/>
<feature type="non-terminal residue" evidence="2">
    <location>
        <position position="124"/>
    </location>
</feature>
<feature type="compositionally biased region" description="Basic and acidic residues" evidence="1">
    <location>
        <begin position="42"/>
        <end position="56"/>
    </location>
</feature>
<accession>A0AA38G5T9</accession>
<gene>
    <name evidence="2" type="ORF">KI387_024510</name>
</gene>
<keyword evidence="3" id="KW-1185">Reference proteome</keyword>
<dbReference type="AlphaFoldDB" id="A0AA38G5T9"/>
<reference evidence="2 3" key="1">
    <citation type="journal article" date="2021" name="Nat. Plants">
        <title>The Taxus genome provides insights into paclitaxel biosynthesis.</title>
        <authorList>
            <person name="Xiong X."/>
            <person name="Gou J."/>
            <person name="Liao Q."/>
            <person name="Li Y."/>
            <person name="Zhou Q."/>
            <person name="Bi G."/>
            <person name="Li C."/>
            <person name="Du R."/>
            <person name="Wang X."/>
            <person name="Sun T."/>
            <person name="Guo L."/>
            <person name="Liang H."/>
            <person name="Lu P."/>
            <person name="Wu Y."/>
            <person name="Zhang Z."/>
            <person name="Ro D.K."/>
            <person name="Shang Y."/>
            <person name="Huang S."/>
            <person name="Yan J."/>
        </authorList>
    </citation>
    <scope>NUCLEOTIDE SEQUENCE [LARGE SCALE GENOMIC DNA]</scope>
    <source>
        <strain evidence="2">Ta-2019</strain>
    </source>
</reference>
<feature type="non-terminal residue" evidence="2">
    <location>
        <position position="1"/>
    </location>
</feature>
<comment type="caution">
    <text evidence="2">The sequence shown here is derived from an EMBL/GenBank/DDBJ whole genome shotgun (WGS) entry which is preliminary data.</text>
</comment>
<evidence type="ECO:0000256" key="1">
    <source>
        <dbReference type="SAM" id="MobiDB-lite"/>
    </source>
</evidence>
<feature type="region of interest" description="Disordered" evidence="1">
    <location>
        <begin position="29"/>
        <end position="85"/>
    </location>
</feature>
<sequence>PTCPLEQQIEEFDLKNFMLEEEVNQEKDCLQAAEEGESAPNPKEEEHIPAVEEKNAGPRALNSKQAIEEPSVLPSTSFSSSSNVEEEFDLSNFIFENENNHGDQVADQENTMEEVEHLQQDNKE</sequence>
<organism evidence="2 3">
    <name type="scientific">Taxus chinensis</name>
    <name type="common">Chinese yew</name>
    <name type="synonym">Taxus wallichiana var. chinensis</name>
    <dbReference type="NCBI Taxonomy" id="29808"/>
    <lineage>
        <taxon>Eukaryota</taxon>
        <taxon>Viridiplantae</taxon>
        <taxon>Streptophyta</taxon>
        <taxon>Embryophyta</taxon>
        <taxon>Tracheophyta</taxon>
        <taxon>Spermatophyta</taxon>
        <taxon>Pinopsida</taxon>
        <taxon>Pinidae</taxon>
        <taxon>Conifers II</taxon>
        <taxon>Cupressales</taxon>
        <taxon>Taxaceae</taxon>
        <taxon>Taxus</taxon>
    </lineage>
</organism>
<name>A0AA38G5T9_TAXCH</name>
<feature type="compositionally biased region" description="Basic and acidic residues" evidence="1">
    <location>
        <begin position="114"/>
        <end position="124"/>
    </location>
</feature>
<dbReference type="Proteomes" id="UP000824469">
    <property type="component" value="Unassembled WGS sequence"/>
</dbReference>
<feature type="region of interest" description="Disordered" evidence="1">
    <location>
        <begin position="97"/>
        <end position="124"/>
    </location>
</feature>
<protein>
    <submittedName>
        <fullName evidence="2">Uncharacterized protein</fullName>
    </submittedName>
</protein>
<dbReference type="EMBL" id="JAHRHJ020000005">
    <property type="protein sequence ID" value="KAH9315883.1"/>
    <property type="molecule type" value="Genomic_DNA"/>
</dbReference>
<evidence type="ECO:0000313" key="2">
    <source>
        <dbReference type="EMBL" id="KAH9315883.1"/>
    </source>
</evidence>
<evidence type="ECO:0000313" key="3">
    <source>
        <dbReference type="Proteomes" id="UP000824469"/>
    </source>
</evidence>
<feature type="compositionally biased region" description="Low complexity" evidence="1">
    <location>
        <begin position="69"/>
        <end position="83"/>
    </location>
</feature>